<dbReference type="AlphaFoldDB" id="A0A8E1QX46"/>
<feature type="transmembrane region" description="Helical" evidence="1">
    <location>
        <begin position="6"/>
        <end position="25"/>
    </location>
</feature>
<name>A0A8E1QX46_9BACT</name>
<accession>A0A8E1QX46</accession>
<comment type="caution">
    <text evidence="2">The sequence shown here is derived from an EMBL/GenBank/DDBJ whole genome shotgun (WGS) entry which is preliminary data.</text>
</comment>
<organism evidence="2 3">
    <name type="scientific">Xylanibacter rarus</name>
    <dbReference type="NCBI Taxonomy" id="1676614"/>
    <lineage>
        <taxon>Bacteria</taxon>
        <taxon>Pseudomonadati</taxon>
        <taxon>Bacteroidota</taxon>
        <taxon>Bacteroidia</taxon>
        <taxon>Bacteroidales</taxon>
        <taxon>Prevotellaceae</taxon>
        <taxon>Xylanibacter</taxon>
    </lineage>
</organism>
<dbReference type="Proteomes" id="UP000036951">
    <property type="component" value="Unassembled WGS sequence"/>
</dbReference>
<evidence type="ECO:0000313" key="3">
    <source>
        <dbReference type="Proteomes" id="UP000036951"/>
    </source>
</evidence>
<dbReference type="EMBL" id="LFQU01000035">
    <property type="protein sequence ID" value="KOO67544.1"/>
    <property type="molecule type" value="Genomic_DNA"/>
</dbReference>
<evidence type="ECO:0000313" key="2">
    <source>
        <dbReference type="EMBL" id="KOO67544.1"/>
    </source>
</evidence>
<dbReference type="OrthoDB" id="1123156at2"/>
<keyword evidence="3" id="KW-1185">Reference proteome</keyword>
<keyword evidence="1" id="KW-1133">Transmembrane helix</keyword>
<reference evidence="2 3" key="1">
    <citation type="submission" date="2015-06" db="EMBL/GenBank/DDBJ databases">
        <title>Prevotella sp. 109, sp. nov., a novel member of the family Prevotellaceae isolated from human faeces.</title>
        <authorList>
            <person name="Shkoporov A.N."/>
            <person name="Chaplin A.V."/>
            <person name="Kafarskaia L.I."/>
            <person name="Efimov B.A."/>
        </authorList>
    </citation>
    <scope>NUCLEOTIDE SEQUENCE [LARGE SCALE GENOMIC DNA]</scope>
    <source>
        <strain evidence="2 3">109</strain>
    </source>
</reference>
<sequence length="70" mass="7926">MAETFLLGMLIIAISLILLCIKLILLKNGKFSSPHVGDNPGLRKNKIHCVMDEDKEARRHVERLDKNKSV</sequence>
<keyword evidence="1" id="KW-0812">Transmembrane</keyword>
<evidence type="ECO:0000256" key="1">
    <source>
        <dbReference type="SAM" id="Phobius"/>
    </source>
</evidence>
<proteinExistence type="predicted"/>
<protein>
    <submittedName>
        <fullName evidence="2">Membrane protein</fullName>
    </submittedName>
</protein>
<keyword evidence="1" id="KW-0472">Membrane</keyword>
<gene>
    <name evidence="2" type="ORF">ACU52_12800</name>
</gene>